<dbReference type="EMBL" id="UINC01093348">
    <property type="protein sequence ID" value="SVC47707.1"/>
    <property type="molecule type" value="Genomic_DNA"/>
</dbReference>
<organism evidence="1">
    <name type="scientific">marine metagenome</name>
    <dbReference type="NCBI Taxonomy" id="408172"/>
    <lineage>
        <taxon>unclassified sequences</taxon>
        <taxon>metagenomes</taxon>
        <taxon>ecological metagenomes</taxon>
    </lineage>
</organism>
<sequence>MTSKKDLNRIKELKKEIPYYVALSTSDSKEKDSYNKIVVEYEKELESLENKLVSRGVKSKGVKSKGVCEMSNFLGRPVLTVSIDKSYTNRNLYDSIRKSWLNVSDERCQKLVDERGYVVGVINKVVMGVIIVEGFEKFEKRANELSERVGFSGKLLDDHPAIGMTMEKRTVSGPIQGFNFEGFNFND</sequence>
<gene>
    <name evidence="1" type="ORF">METZ01_LOCUS300561</name>
</gene>
<reference evidence="1" key="1">
    <citation type="submission" date="2018-05" db="EMBL/GenBank/DDBJ databases">
        <authorList>
            <person name="Lanie J.A."/>
            <person name="Ng W.-L."/>
            <person name="Kazmierczak K.M."/>
            <person name="Andrzejewski T.M."/>
            <person name="Davidsen T.M."/>
            <person name="Wayne K.J."/>
            <person name="Tettelin H."/>
            <person name="Glass J.I."/>
            <person name="Rusch D."/>
            <person name="Podicherti R."/>
            <person name="Tsui H.-C.T."/>
            <person name="Winkler M.E."/>
        </authorList>
    </citation>
    <scope>NUCLEOTIDE SEQUENCE</scope>
</reference>
<proteinExistence type="predicted"/>
<dbReference type="AlphaFoldDB" id="A0A382MIX6"/>
<protein>
    <submittedName>
        <fullName evidence="1">Uncharacterized protein</fullName>
    </submittedName>
</protein>
<evidence type="ECO:0000313" key="1">
    <source>
        <dbReference type="EMBL" id="SVC47707.1"/>
    </source>
</evidence>
<accession>A0A382MIX6</accession>
<name>A0A382MIX6_9ZZZZ</name>